<dbReference type="Proteomes" id="UP000007879">
    <property type="component" value="Unassembled WGS sequence"/>
</dbReference>
<keyword evidence="4" id="KW-1185">Reference proteome</keyword>
<protein>
    <submittedName>
        <fullName evidence="3">Uncharacterized protein</fullName>
    </submittedName>
</protein>
<keyword evidence="1" id="KW-1133">Transmembrane helix</keyword>
<keyword evidence="1" id="KW-0812">Transmembrane</keyword>
<keyword evidence="2" id="KW-0732">Signal</keyword>
<reference evidence="4" key="1">
    <citation type="journal article" date="2010" name="Nature">
        <title>The Amphimedon queenslandica genome and the evolution of animal complexity.</title>
        <authorList>
            <person name="Srivastava M."/>
            <person name="Simakov O."/>
            <person name="Chapman J."/>
            <person name="Fahey B."/>
            <person name="Gauthier M.E."/>
            <person name="Mitros T."/>
            <person name="Richards G.S."/>
            <person name="Conaco C."/>
            <person name="Dacre M."/>
            <person name="Hellsten U."/>
            <person name="Larroux C."/>
            <person name="Putnam N.H."/>
            <person name="Stanke M."/>
            <person name="Adamska M."/>
            <person name="Darling A."/>
            <person name="Degnan S.M."/>
            <person name="Oakley T.H."/>
            <person name="Plachetzki D.C."/>
            <person name="Zhai Y."/>
            <person name="Adamski M."/>
            <person name="Calcino A."/>
            <person name="Cummins S.F."/>
            <person name="Goodstein D.M."/>
            <person name="Harris C."/>
            <person name="Jackson D.J."/>
            <person name="Leys S.P."/>
            <person name="Shu S."/>
            <person name="Woodcroft B.J."/>
            <person name="Vervoort M."/>
            <person name="Kosik K.S."/>
            <person name="Manning G."/>
            <person name="Degnan B.M."/>
            <person name="Rokhsar D.S."/>
        </authorList>
    </citation>
    <scope>NUCLEOTIDE SEQUENCE [LARGE SCALE GENOMIC DNA]</scope>
</reference>
<organism evidence="3 4">
    <name type="scientific">Amphimedon queenslandica</name>
    <name type="common">Sponge</name>
    <dbReference type="NCBI Taxonomy" id="400682"/>
    <lineage>
        <taxon>Eukaryota</taxon>
        <taxon>Metazoa</taxon>
        <taxon>Porifera</taxon>
        <taxon>Demospongiae</taxon>
        <taxon>Heteroscleromorpha</taxon>
        <taxon>Haplosclerida</taxon>
        <taxon>Niphatidae</taxon>
        <taxon>Amphimedon</taxon>
    </lineage>
</organism>
<dbReference type="GeneID" id="109581636"/>
<keyword evidence="1" id="KW-0472">Membrane</keyword>
<dbReference type="AlphaFoldDB" id="A0AAN0J402"/>
<dbReference type="EnsemblMetazoa" id="XM_019995923.1">
    <property type="protein sequence ID" value="XP_019851482.1"/>
    <property type="gene ID" value="LOC109581636"/>
</dbReference>
<name>A0AAN0J402_AMPQE</name>
<sequence length="569" mass="62914">MSPSFCSSFVSLLFLLLNATVQCNTCGTEGFMELSLLEAKTTNNLQTTGLAESVETRWIITEGDKKIRCSADNSKLTEILVGVDVRTVTGNRNQYPRVEIWADESRYRNTVSVELRLSPQNFTTSGLYRITLPISLRIEKANTGYRLGVFQPADDKSVVRFYKVTRAGQIARVVEVNYNYVSKVSDDGEIALQTSSILIYPITSSNCNYPSIDSSFNTNSLSVTSVIPVSDTRAFPDIQFTCNGIVTKWIIGITQNQDTNKHYPNIYLKRSSELIHALTVDASAATSSNGNVYNFTSDIEVQYGDILVINVTTNSNPMYYQQYNGPLNYQLDSSNGLMPLEHNDYPLISVVVVTPSTQLIKTNTIILTGTSASNSTRIPSPTTSSTSSMATSTITIESTASTRITTSLNISTSPVMSTSVSTPESTVSNTLILAGAISSFTILFILLVASILIVSVLVCRRRWNKATNRNHDISANKCTTDQHSRDTQMDNILSNISANSAYGITGRKDNCNTDVSMNPAYGMNTGRRHESIEEIYDEPKTMTDTDKIQDYMIINEAYQQVKEERIYEN</sequence>
<feature type="signal peptide" evidence="2">
    <location>
        <begin position="1"/>
        <end position="23"/>
    </location>
</feature>
<feature type="chain" id="PRO_5042947612" evidence="2">
    <location>
        <begin position="24"/>
        <end position="569"/>
    </location>
</feature>
<evidence type="ECO:0000313" key="4">
    <source>
        <dbReference type="Proteomes" id="UP000007879"/>
    </source>
</evidence>
<dbReference type="RefSeq" id="XP_019851482.1">
    <property type="nucleotide sequence ID" value="XM_019995923.1"/>
</dbReference>
<dbReference type="KEGG" id="aqu:109581636"/>
<accession>A0AAN0J402</accession>
<evidence type="ECO:0000256" key="2">
    <source>
        <dbReference type="SAM" id="SignalP"/>
    </source>
</evidence>
<evidence type="ECO:0000256" key="1">
    <source>
        <dbReference type="SAM" id="Phobius"/>
    </source>
</evidence>
<reference evidence="3" key="2">
    <citation type="submission" date="2024-06" db="UniProtKB">
        <authorList>
            <consortium name="EnsemblMetazoa"/>
        </authorList>
    </citation>
    <scope>IDENTIFICATION</scope>
</reference>
<evidence type="ECO:0000313" key="3">
    <source>
        <dbReference type="EnsemblMetazoa" id="XP_019851482.1"/>
    </source>
</evidence>
<proteinExistence type="predicted"/>
<feature type="transmembrane region" description="Helical" evidence="1">
    <location>
        <begin position="431"/>
        <end position="459"/>
    </location>
</feature>